<evidence type="ECO:0000313" key="6">
    <source>
        <dbReference type="Proteomes" id="UP000007967"/>
    </source>
</evidence>
<sequence>MRIWAQEGIEVFVSAPTSGGFARHSHDEFVISANVCGVEQVRLDRRRFTLGTDELTLYNPGEVQSCKTSVNDDERWSCASIYLDPDVVSRRLGYDAEFHAPVVTAPQLRAQLLQIALAPTDASTPHRVEQLLYSVFGVAPLGRTETSLELERAEAWLFGAIAQDPVEPLRVADVAAHLGWTRETFTRRFTETTGTPPYAWHLQARLRKARRLLSEGRAPSEVTTAVGFVDQAHLHKHFQAVYATTPGQFRATHLGSEVYPENHAE</sequence>
<dbReference type="PROSITE" id="PS01124">
    <property type="entry name" value="HTH_ARAC_FAMILY_2"/>
    <property type="match status" value="1"/>
</dbReference>
<organism evidence="5 6">
    <name type="scientific">Kribbella flavida (strain DSM 17836 / JCM 10339 / NBRC 14399)</name>
    <dbReference type="NCBI Taxonomy" id="479435"/>
    <lineage>
        <taxon>Bacteria</taxon>
        <taxon>Bacillati</taxon>
        <taxon>Actinomycetota</taxon>
        <taxon>Actinomycetes</taxon>
        <taxon>Propionibacteriales</taxon>
        <taxon>Kribbellaceae</taxon>
        <taxon>Kribbella</taxon>
    </lineage>
</organism>
<dbReference type="SUPFAM" id="SSF51215">
    <property type="entry name" value="Regulatory protein AraC"/>
    <property type="match status" value="1"/>
</dbReference>
<evidence type="ECO:0000256" key="1">
    <source>
        <dbReference type="ARBA" id="ARBA00023015"/>
    </source>
</evidence>
<dbReference type="OrthoDB" id="2060755at2"/>
<name>D2PS31_KRIFD</name>
<dbReference type="PANTHER" id="PTHR46796">
    <property type="entry name" value="HTH-TYPE TRANSCRIPTIONAL ACTIVATOR RHAS-RELATED"/>
    <property type="match status" value="1"/>
</dbReference>
<evidence type="ECO:0000256" key="3">
    <source>
        <dbReference type="ARBA" id="ARBA00023163"/>
    </source>
</evidence>
<evidence type="ECO:0000313" key="5">
    <source>
        <dbReference type="EMBL" id="ADB31155.1"/>
    </source>
</evidence>
<dbReference type="InterPro" id="IPR037923">
    <property type="entry name" value="HTH-like"/>
</dbReference>
<dbReference type="InterPro" id="IPR009057">
    <property type="entry name" value="Homeodomain-like_sf"/>
</dbReference>
<dbReference type="KEGG" id="kfl:Kfla_2073"/>
<dbReference type="HOGENOM" id="CLU_000445_88_16_11"/>
<dbReference type="EMBL" id="CP001736">
    <property type="protein sequence ID" value="ADB31155.1"/>
    <property type="molecule type" value="Genomic_DNA"/>
</dbReference>
<dbReference type="AlphaFoldDB" id="D2PS31"/>
<reference evidence="6" key="1">
    <citation type="submission" date="2009-09" db="EMBL/GenBank/DDBJ databases">
        <title>The complete genome of Kribbella flavida DSM 17836.</title>
        <authorList>
            <consortium name="US DOE Joint Genome Institute (JGI-PGF)"/>
            <person name="Lucas S."/>
            <person name="Copeland A."/>
            <person name="Lapidus A."/>
            <person name="Glavina del Rio T."/>
            <person name="Dalin E."/>
            <person name="Tice H."/>
            <person name="Bruce D."/>
            <person name="Goodwin L."/>
            <person name="Pitluck S."/>
            <person name="Kyrpides N."/>
            <person name="Mavromatis K."/>
            <person name="Ivanova N."/>
            <person name="Saunders E."/>
            <person name="Brettin T."/>
            <person name="Detter J.C."/>
            <person name="Han C."/>
            <person name="Larimer F."/>
            <person name="Land M."/>
            <person name="Hauser L."/>
            <person name="Markowitz V."/>
            <person name="Cheng J.-F."/>
            <person name="Hugenholtz P."/>
            <person name="Woyke T."/>
            <person name="Wu D."/>
            <person name="Pukall R."/>
            <person name="Klenk H.-P."/>
            <person name="Eisen J.A."/>
        </authorList>
    </citation>
    <scope>NUCLEOTIDE SEQUENCE [LARGE SCALE GENOMIC DNA]</scope>
    <source>
        <strain evidence="6">DSM 17836 / JCM 10339 / NBRC 14399</strain>
    </source>
</reference>
<evidence type="ECO:0000259" key="4">
    <source>
        <dbReference type="PROSITE" id="PS01124"/>
    </source>
</evidence>
<gene>
    <name evidence="5" type="ordered locus">Kfla_2073</name>
</gene>
<dbReference type="Pfam" id="PF02311">
    <property type="entry name" value="AraC_binding"/>
    <property type="match status" value="1"/>
</dbReference>
<keyword evidence="3" id="KW-0804">Transcription</keyword>
<dbReference type="Gene3D" id="1.10.10.60">
    <property type="entry name" value="Homeodomain-like"/>
    <property type="match status" value="1"/>
</dbReference>
<keyword evidence="1" id="KW-0805">Transcription regulation</keyword>
<dbReference type="RefSeq" id="WP_012919711.1">
    <property type="nucleotide sequence ID" value="NC_013729.1"/>
</dbReference>
<accession>D2PS31</accession>
<dbReference type="Pfam" id="PF12833">
    <property type="entry name" value="HTH_18"/>
    <property type="match status" value="1"/>
</dbReference>
<keyword evidence="6" id="KW-1185">Reference proteome</keyword>
<dbReference type="SUPFAM" id="SSF46689">
    <property type="entry name" value="Homeodomain-like"/>
    <property type="match status" value="2"/>
</dbReference>
<feature type="domain" description="HTH araC/xylS-type" evidence="4">
    <location>
        <begin position="151"/>
        <end position="252"/>
    </location>
</feature>
<evidence type="ECO:0000256" key="2">
    <source>
        <dbReference type="ARBA" id="ARBA00023125"/>
    </source>
</evidence>
<dbReference type="InterPro" id="IPR018060">
    <property type="entry name" value="HTH_AraC"/>
</dbReference>
<dbReference type="GO" id="GO:0003700">
    <property type="term" value="F:DNA-binding transcription factor activity"/>
    <property type="evidence" value="ECO:0007669"/>
    <property type="project" value="InterPro"/>
</dbReference>
<keyword evidence="2" id="KW-0238">DNA-binding</keyword>
<dbReference type="STRING" id="479435.Kfla_2073"/>
<protein>
    <submittedName>
        <fullName evidence="5">Transcriptional regulator, AraC family</fullName>
    </submittedName>
</protein>
<dbReference type="Proteomes" id="UP000007967">
    <property type="component" value="Chromosome"/>
</dbReference>
<dbReference type="eggNOG" id="COG2207">
    <property type="taxonomic scope" value="Bacteria"/>
</dbReference>
<dbReference type="InterPro" id="IPR003313">
    <property type="entry name" value="AraC-bd"/>
</dbReference>
<dbReference type="InterPro" id="IPR050204">
    <property type="entry name" value="AraC_XylS_family_regulators"/>
</dbReference>
<proteinExistence type="predicted"/>
<dbReference type="SMART" id="SM00342">
    <property type="entry name" value="HTH_ARAC"/>
    <property type="match status" value="1"/>
</dbReference>
<reference evidence="5 6" key="2">
    <citation type="journal article" date="2010" name="Stand. Genomic Sci.">
        <title>Complete genome sequence of Kribbella flavida type strain (IFO 14399).</title>
        <authorList>
            <person name="Pukall R."/>
            <person name="Lapidus A."/>
            <person name="Glavina Del Rio T."/>
            <person name="Copeland A."/>
            <person name="Tice H."/>
            <person name="Cheng J.-F."/>
            <person name="Lucas S."/>
            <person name="Chen F."/>
            <person name="Nolan M."/>
            <person name="LaButti K."/>
            <person name="Pati A."/>
            <person name="Ivanova N."/>
            <person name="Mavrommatis K."/>
            <person name="Mikhailova N."/>
            <person name="Pitluck S."/>
            <person name="Bruce D."/>
            <person name="Goodwin L."/>
            <person name="Land M."/>
            <person name="Hauser L."/>
            <person name="Chang Y.-J."/>
            <person name="Jeffries C.D."/>
            <person name="Chen A."/>
            <person name="Palaniappan K."/>
            <person name="Chain P."/>
            <person name="Rohde M."/>
            <person name="Goeker M."/>
            <person name="Bristow J."/>
            <person name="Eisen J.A."/>
            <person name="Markowitz V."/>
            <person name="Hugenholtz P."/>
            <person name="Kyrpides N.C."/>
            <person name="Klenk H.-P."/>
            <person name="Brettin T."/>
        </authorList>
    </citation>
    <scope>NUCLEOTIDE SEQUENCE [LARGE SCALE GENOMIC DNA]</scope>
    <source>
        <strain evidence="6">DSM 17836 / JCM 10339 / NBRC 14399</strain>
    </source>
</reference>
<dbReference type="GO" id="GO:0043565">
    <property type="term" value="F:sequence-specific DNA binding"/>
    <property type="evidence" value="ECO:0007669"/>
    <property type="project" value="InterPro"/>
</dbReference>
<dbReference type="PANTHER" id="PTHR46796:SF2">
    <property type="entry name" value="TRANSCRIPTIONAL REGULATORY PROTEIN"/>
    <property type="match status" value="1"/>
</dbReference>